<sequence length="442" mass="47752">MKRNLLAKAIVAVIALALLTYGLMQLQSDPTLRDLQRIGIAALEGGGPKPREDQYIQVTDGYLMPYYMINYSHSRKRGDSAHVFVPVGSLAMQEKAFRDEKIHPVLWVRLSQDFGTKEAADKAMQSPSRYQRPYPVSGVARELEGSVREEMQKIAGLQITDPVALHEGDEPLSLGRGAELAFAGGTLLLVVALWAWGDIAGETWAKRLEVSGATVFVGASAQLITALVGGIVLVLAVGEAVNHWVEARAVSPVGAGVALVGLAMLGFGLWRNRAAVVVGADRLYLVRNRSREKLMFADVQGLLVDERKVKGVLVAKYTLLTAGKPFKVGSSWFRGGVDDARGLGALLRERVTQKMAPALQARIAGGERVSFGPLFVGHDGIGKGKATDRADVLTWQDIGSATLKNGQLKIKQKGKMFGWGSFAVSKIVNFDLLMHMLQGKVA</sequence>
<keyword evidence="2" id="KW-1185">Reference proteome</keyword>
<dbReference type="STRING" id="946333.A4W93_07710"/>
<gene>
    <name evidence="1" type="ORF">A4W93_07710</name>
</gene>
<organism evidence="1 2">
    <name type="scientific">Piscinibacter gummiphilus</name>
    <dbReference type="NCBI Taxonomy" id="946333"/>
    <lineage>
        <taxon>Bacteria</taxon>
        <taxon>Pseudomonadati</taxon>
        <taxon>Pseudomonadota</taxon>
        <taxon>Betaproteobacteria</taxon>
        <taxon>Burkholderiales</taxon>
        <taxon>Sphaerotilaceae</taxon>
        <taxon>Piscinibacter</taxon>
    </lineage>
</organism>
<reference evidence="1 2" key="1">
    <citation type="submission" date="2016-04" db="EMBL/GenBank/DDBJ databases">
        <title>Complete genome sequence of natural rubber-degrading, novel Gram-negative bacterium, Rhizobacter gummiphilus strain NS21.</title>
        <authorList>
            <person name="Tabata M."/>
            <person name="Kasai D."/>
            <person name="Fukuda M."/>
        </authorList>
    </citation>
    <scope>NUCLEOTIDE SEQUENCE [LARGE SCALE GENOMIC DNA]</scope>
    <source>
        <strain evidence="1 2">NS21</strain>
    </source>
</reference>
<dbReference type="AlphaFoldDB" id="A0A1W6L6P4"/>
<name>A0A1W6L6P4_9BURK</name>
<dbReference type="EMBL" id="CP015118">
    <property type="protein sequence ID" value="ARN19808.1"/>
    <property type="molecule type" value="Genomic_DNA"/>
</dbReference>
<proteinExistence type="predicted"/>
<dbReference type="InterPro" id="IPR046492">
    <property type="entry name" value="DUF6585"/>
</dbReference>
<accession>A0A1W6L6P4</accession>
<evidence type="ECO:0000313" key="2">
    <source>
        <dbReference type="Proteomes" id="UP000193427"/>
    </source>
</evidence>
<protein>
    <submittedName>
        <fullName evidence="1">Uncharacterized protein</fullName>
    </submittedName>
</protein>
<dbReference type="Proteomes" id="UP000193427">
    <property type="component" value="Chromosome"/>
</dbReference>
<dbReference type="RefSeq" id="WP_085750075.1">
    <property type="nucleotide sequence ID" value="NZ_BSPR01000008.1"/>
</dbReference>
<dbReference type="KEGG" id="rgu:A4W93_07710"/>
<evidence type="ECO:0000313" key="1">
    <source>
        <dbReference type="EMBL" id="ARN19808.1"/>
    </source>
</evidence>
<dbReference type="Pfam" id="PF20226">
    <property type="entry name" value="DUF6585"/>
    <property type="match status" value="1"/>
</dbReference>